<dbReference type="EMBL" id="CP143787">
    <property type="protein sequence ID" value="WVN88555.1"/>
    <property type="molecule type" value="Genomic_DNA"/>
</dbReference>
<dbReference type="GeneID" id="91087976"/>
<evidence type="ECO:0000256" key="1">
    <source>
        <dbReference type="SAM" id="MobiDB-lite"/>
    </source>
</evidence>
<proteinExistence type="predicted"/>
<reference evidence="3" key="1">
    <citation type="submission" date="2016-06" db="EMBL/GenBank/DDBJ databases">
        <authorList>
            <person name="Cuomo C."/>
            <person name="Litvintseva A."/>
            <person name="Heitman J."/>
            <person name="Chen Y."/>
            <person name="Sun S."/>
            <person name="Springer D."/>
            <person name="Dromer F."/>
            <person name="Young S."/>
            <person name="Zeng Q."/>
            <person name="Chapman S."/>
            <person name="Gujja S."/>
            <person name="Saif S."/>
            <person name="Birren B."/>
        </authorList>
    </citation>
    <scope>NUCLEOTIDE SEQUENCE</scope>
    <source>
        <strain evidence="3">CBS 7841</strain>
    </source>
</reference>
<evidence type="ECO:0000313" key="4">
    <source>
        <dbReference type="Proteomes" id="UP000094043"/>
    </source>
</evidence>
<dbReference type="Gene3D" id="3.40.800.20">
    <property type="entry name" value="Histone deacetylase domain"/>
    <property type="match status" value="1"/>
</dbReference>
<dbReference type="InterPro" id="IPR037138">
    <property type="entry name" value="His_deacetylse_dom_sf"/>
</dbReference>
<accession>A0AAJ8M102</accession>
<sequence length="457" mass="50927">MVHGLIHSLGMLDFSQYDEAKLEKDGENNMEEEESMNTQKFDHYGQKQPSQVLTGLANGSNERKAIVRKPDTSLGTKASLLRYHDKLYIEQLLKADVNNFLNDSDRPPSSASSTSSTSSSPRMIKRTESYNLSYDNPLFPSLPSYICLVASATSTACRLLAQDKTDWALCWDGGRHHAKRKEAGGFCYVNDLVLGALLLCREGRISVPVKEGERTKTRPPRILYLDMDLHYGDGVAAAFHSPTIYPFPIPENSLLPKPPNVLTLSVHHSSPIFFPPPTPLSLLPSPDTQSPFSLSIPLSAYPTRSTYQDVFTRCIQPIQKAWNPDYVIVQLGTDGLPADRVGQYGNWSVERQGGMKWMMGKIRQWNTKICVTGGGGYQHNNAARAWAEVTALIIGRPLEEDMAVPHHEHFEQYAPSFTMQIPEGHMRDENTKEGLDNAAKVYAVLAERIKAIVQAHS</sequence>
<dbReference type="AlphaFoldDB" id="A0AAJ8M102"/>
<name>A0AAJ8M102_9TREE</name>
<dbReference type="GO" id="GO:0004407">
    <property type="term" value="F:histone deacetylase activity"/>
    <property type="evidence" value="ECO:0007669"/>
    <property type="project" value="TreeGrafter"/>
</dbReference>
<organism evidence="3 4">
    <name type="scientific">Cryptococcus depauperatus CBS 7841</name>
    <dbReference type="NCBI Taxonomy" id="1295531"/>
    <lineage>
        <taxon>Eukaryota</taxon>
        <taxon>Fungi</taxon>
        <taxon>Dikarya</taxon>
        <taxon>Basidiomycota</taxon>
        <taxon>Agaricomycotina</taxon>
        <taxon>Tremellomycetes</taxon>
        <taxon>Tremellales</taxon>
        <taxon>Cryptococcaceae</taxon>
        <taxon>Cryptococcus</taxon>
    </lineage>
</organism>
<dbReference type="KEGG" id="cdep:91087976"/>
<feature type="compositionally biased region" description="Low complexity" evidence="1">
    <location>
        <begin position="107"/>
        <end position="122"/>
    </location>
</feature>
<evidence type="ECO:0000259" key="2">
    <source>
        <dbReference type="Pfam" id="PF00850"/>
    </source>
</evidence>
<dbReference type="InterPro" id="IPR000286">
    <property type="entry name" value="HDACs"/>
</dbReference>
<dbReference type="PRINTS" id="PR01270">
    <property type="entry name" value="HDASUPER"/>
</dbReference>
<evidence type="ECO:0000313" key="3">
    <source>
        <dbReference type="EMBL" id="WVN88555.1"/>
    </source>
</evidence>
<feature type="region of interest" description="Disordered" evidence="1">
    <location>
        <begin position="101"/>
        <end position="122"/>
    </location>
</feature>
<dbReference type="InterPro" id="IPR023696">
    <property type="entry name" value="Ureohydrolase_dom_sf"/>
</dbReference>
<dbReference type="Proteomes" id="UP000094043">
    <property type="component" value="Chromosome 4"/>
</dbReference>
<dbReference type="GO" id="GO:0070210">
    <property type="term" value="C:Rpd3L-Expanded complex"/>
    <property type="evidence" value="ECO:0007669"/>
    <property type="project" value="TreeGrafter"/>
</dbReference>
<keyword evidence="4" id="KW-1185">Reference proteome</keyword>
<dbReference type="PANTHER" id="PTHR10625:SF36">
    <property type="entry name" value="HISTONE DEACETYLASE 3"/>
    <property type="match status" value="1"/>
</dbReference>
<dbReference type="GO" id="GO:0040029">
    <property type="term" value="P:epigenetic regulation of gene expression"/>
    <property type="evidence" value="ECO:0007669"/>
    <property type="project" value="TreeGrafter"/>
</dbReference>
<dbReference type="InterPro" id="IPR023801">
    <property type="entry name" value="His_deacetylse_dom"/>
</dbReference>
<protein>
    <recommendedName>
        <fullName evidence="2">Histone deacetylase domain-containing protein</fullName>
    </recommendedName>
</protein>
<reference evidence="3" key="3">
    <citation type="submission" date="2024-01" db="EMBL/GenBank/DDBJ databases">
        <authorList>
            <person name="Coelho M.A."/>
            <person name="David-Palma M."/>
            <person name="Shea T."/>
            <person name="Sun S."/>
            <person name="Cuomo C.A."/>
            <person name="Heitman J."/>
        </authorList>
    </citation>
    <scope>NUCLEOTIDE SEQUENCE</scope>
    <source>
        <strain evidence="3">CBS 7841</strain>
    </source>
</reference>
<dbReference type="Pfam" id="PF00850">
    <property type="entry name" value="Hist_deacetyl"/>
    <property type="match status" value="1"/>
</dbReference>
<gene>
    <name evidence="3" type="ORF">L203_103766</name>
</gene>
<dbReference type="SUPFAM" id="SSF52768">
    <property type="entry name" value="Arginase/deacetylase"/>
    <property type="match status" value="1"/>
</dbReference>
<dbReference type="RefSeq" id="XP_066069255.1">
    <property type="nucleotide sequence ID" value="XM_066213158.1"/>
</dbReference>
<feature type="domain" description="Histone deacetylase" evidence="2">
    <location>
        <begin position="70"/>
        <end position="391"/>
    </location>
</feature>
<dbReference type="PANTHER" id="PTHR10625">
    <property type="entry name" value="HISTONE DEACETYLASE HDAC1-RELATED"/>
    <property type="match status" value="1"/>
</dbReference>
<reference evidence="3" key="2">
    <citation type="journal article" date="2022" name="Elife">
        <title>Obligate sexual reproduction of a homothallic fungus closely related to the Cryptococcus pathogenic species complex.</title>
        <authorList>
            <person name="Passer A.R."/>
            <person name="Clancey S.A."/>
            <person name="Shea T."/>
            <person name="David-Palma M."/>
            <person name="Averette A.F."/>
            <person name="Boekhout T."/>
            <person name="Porcel B.M."/>
            <person name="Nowrousian M."/>
            <person name="Cuomo C.A."/>
            <person name="Sun S."/>
            <person name="Heitman J."/>
            <person name="Coelho M.A."/>
        </authorList>
    </citation>
    <scope>NUCLEOTIDE SEQUENCE</scope>
    <source>
        <strain evidence="3">CBS 7841</strain>
    </source>
</reference>